<evidence type="ECO:0000313" key="1">
    <source>
        <dbReference type="EMBL" id="EFR54283.1"/>
    </source>
</evidence>
<reference evidence="1 2" key="1">
    <citation type="submission" date="2008-12" db="EMBL/GenBank/DDBJ databases">
        <title>Annotation of Bacteroides fragilis strain 3_1_12.</title>
        <authorList>
            <consortium name="The Broad Institute Genome Sequencing Platform"/>
            <person name="Ward D."/>
            <person name="Young S.K."/>
            <person name="Kodira C.D."/>
            <person name="Zeng Q."/>
            <person name="Koehrsen M."/>
            <person name="Alvarado L."/>
            <person name="Berlin A."/>
            <person name="Borenstein D."/>
            <person name="Chen Z."/>
            <person name="Engels R."/>
            <person name="Freedman E."/>
            <person name="Gellesch M."/>
            <person name="Goldberg J."/>
            <person name="Griggs A."/>
            <person name="Gujja S."/>
            <person name="Heiman D."/>
            <person name="Hepburn T."/>
            <person name="Howarth C."/>
            <person name="Jen D."/>
            <person name="Larson L."/>
            <person name="Lewis B."/>
            <person name="Mehta T."/>
            <person name="Park D."/>
            <person name="Pearson M."/>
            <person name="Roberts A."/>
            <person name="Saif S."/>
            <person name="Shea T."/>
            <person name="Shenoy N."/>
            <person name="Sisk P."/>
            <person name="Stolte C."/>
            <person name="Sykes S."/>
            <person name="Walk T."/>
            <person name="White J."/>
            <person name="Yandava C."/>
            <person name="Allen-Vercoe E."/>
            <person name="Strauss J."/>
            <person name="Ambrose C."/>
            <person name="Lander E."/>
            <person name="Nusbaum C."/>
            <person name="Galagan J."/>
            <person name="Birren B."/>
        </authorList>
    </citation>
    <scope>NUCLEOTIDE SEQUENCE [LARGE SCALE GENOMIC DNA]</scope>
    <source>
        <strain evidence="1 2">3_1_12</strain>
    </source>
</reference>
<organism evidence="1 2">
    <name type="scientific">Bacteroides fragilis 3_1_12</name>
    <dbReference type="NCBI Taxonomy" id="457424"/>
    <lineage>
        <taxon>Bacteria</taxon>
        <taxon>Pseudomonadati</taxon>
        <taxon>Bacteroidota</taxon>
        <taxon>Bacteroidia</taxon>
        <taxon>Bacteroidales</taxon>
        <taxon>Bacteroidaceae</taxon>
        <taxon>Bacteroides</taxon>
    </lineage>
</organism>
<name>A0ABN0BN26_BACFG</name>
<proteinExistence type="predicted"/>
<keyword evidence="2" id="KW-1185">Reference proteome</keyword>
<sequence>MIYVTNLMFKKMKKEFNLSKLFYAFAIAFSVVTLSSCDNDDNSPLPPPSTNDVAGTYNGKVLITQITPLAGRENAGESETPKGQDVNATVKNDTVFFDKLPVDDLIISIIGDKDKAEAIIKAIGDVKYKVGYKPALNTEKDSIYLAFEPKPLILQLPSTIEGGKDQTVTVTISSPEKGSFAYKNNQLKMKLNADEIKLADVVIPTSKVQFDFDMTKKK</sequence>
<dbReference type="Proteomes" id="UP000005101">
    <property type="component" value="Unassembled WGS sequence"/>
</dbReference>
<gene>
    <name evidence="1" type="ORF">BFAG_02981</name>
</gene>
<evidence type="ECO:0000313" key="2">
    <source>
        <dbReference type="Proteomes" id="UP000005101"/>
    </source>
</evidence>
<accession>A0ABN0BN26</accession>
<dbReference type="EMBL" id="EQ973215">
    <property type="protein sequence ID" value="EFR54283.1"/>
    <property type="molecule type" value="Genomic_DNA"/>
</dbReference>
<protein>
    <recommendedName>
        <fullName evidence="3">DUF4840 domain-containing protein</fullName>
    </recommendedName>
</protein>
<dbReference type="InterPro" id="IPR032293">
    <property type="entry name" value="DUF4840"/>
</dbReference>
<evidence type="ECO:0008006" key="3">
    <source>
        <dbReference type="Google" id="ProtNLM"/>
    </source>
</evidence>
<dbReference type="Pfam" id="PF16128">
    <property type="entry name" value="DUF4840"/>
    <property type="match status" value="1"/>
</dbReference>